<keyword evidence="3 4" id="KW-0472">Membrane</keyword>
<keyword evidence="1 4" id="KW-0812">Transmembrane</keyword>
<dbReference type="Proteomes" id="UP000783686">
    <property type="component" value="Unassembled WGS sequence"/>
</dbReference>
<evidence type="ECO:0000256" key="2">
    <source>
        <dbReference type="ARBA" id="ARBA00022989"/>
    </source>
</evidence>
<dbReference type="Proteomes" id="UP000614601">
    <property type="component" value="Unassembled WGS sequence"/>
</dbReference>
<reference evidence="5" key="1">
    <citation type="submission" date="2020-09" db="EMBL/GenBank/DDBJ databases">
        <authorList>
            <person name="Kikuchi T."/>
        </authorList>
    </citation>
    <scope>NUCLEOTIDE SEQUENCE</scope>
    <source>
        <strain evidence="5">SH1</strain>
    </source>
</reference>
<dbReference type="GO" id="GO:0005375">
    <property type="term" value="F:copper ion transmembrane transporter activity"/>
    <property type="evidence" value="ECO:0007669"/>
    <property type="project" value="UniProtKB-UniRule"/>
</dbReference>
<keyword evidence="4" id="KW-0813">Transport</keyword>
<dbReference type="AlphaFoldDB" id="A0A811K6E1"/>
<comment type="caution">
    <text evidence="5">The sequence shown here is derived from an EMBL/GenBank/DDBJ whole genome shotgun (WGS) entry which is preliminary data.</text>
</comment>
<proteinExistence type="inferred from homology"/>
<dbReference type="PANTHER" id="PTHR12483">
    <property type="entry name" value="SOLUTE CARRIER FAMILY 31 COPPER TRANSPORTERS"/>
    <property type="match status" value="1"/>
</dbReference>
<keyword evidence="4" id="KW-0406">Ion transport</keyword>
<organism evidence="5 6">
    <name type="scientific">Bursaphelenchus okinawaensis</name>
    <dbReference type="NCBI Taxonomy" id="465554"/>
    <lineage>
        <taxon>Eukaryota</taxon>
        <taxon>Metazoa</taxon>
        <taxon>Ecdysozoa</taxon>
        <taxon>Nematoda</taxon>
        <taxon>Chromadorea</taxon>
        <taxon>Rhabditida</taxon>
        <taxon>Tylenchina</taxon>
        <taxon>Tylenchomorpha</taxon>
        <taxon>Aphelenchoidea</taxon>
        <taxon>Aphelenchoididae</taxon>
        <taxon>Bursaphelenchus</taxon>
    </lineage>
</organism>
<keyword evidence="2 4" id="KW-1133">Transmembrane helix</keyword>
<keyword evidence="4" id="KW-0186">Copper</keyword>
<feature type="transmembrane region" description="Helical" evidence="4">
    <location>
        <begin position="122"/>
        <end position="147"/>
    </location>
</feature>
<dbReference type="GO" id="GO:0016020">
    <property type="term" value="C:membrane"/>
    <property type="evidence" value="ECO:0007669"/>
    <property type="project" value="UniProtKB-SubCell"/>
</dbReference>
<comment type="subcellular location">
    <subcellularLocation>
        <location evidence="4">Membrane</location>
        <topology evidence="4">Multi-pass membrane protein</topology>
    </subcellularLocation>
</comment>
<accession>A0A811K6E1</accession>
<feature type="transmembrane region" description="Helical" evidence="4">
    <location>
        <begin position="58"/>
        <end position="83"/>
    </location>
</feature>
<dbReference type="OrthoDB" id="161814at2759"/>
<evidence type="ECO:0000256" key="3">
    <source>
        <dbReference type="ARBA" id="ARBA00023136"/>
    </source>
</evidence>
<dbReference type="InterPro" id="IPR007274">
    <property type="entry name" value="Cop_transporter"/>
</dbReference>
<name>A0A811K6E1_9BILA</name>
<dbReference type="PANTHER" id="PTHR12483:SF30">
    <property type="entry name" value="COPPER TRANSPORT PROTEIN"/>
    <property type="match status" value="1"/>
</dbReference>
<gene>
    <name evidence="5" type="ORF">BOKJ2_LOCUS3769</name>
</gene>
<evidence type="ECO:0000256" key="1">
    <source>
        <dbReference type="ARBA" id="ARBA00022692"/>
    </source>
</evidence>
<protein>
    <recommendedName>
        <fullName evidence="4">Copper transport protein</fullName>
    </recommendedName>
</protein>
<keyword evidence="6" id="KW-1185">Reference proteome</keyword>
<dbReference type="EMBL" id="CAJFCW020000002">
    <property type="protein sequence ID" value="CAG9093851.1"/>
    <property type="molecule type" value="Genomic_DNA"/>
</dbReference>
<dbReference type="EMBL" id="CAJFDH010000002">
    <property type="protein sequence ID" value="CAD5211588.1"/>
    <property type="molecule type" value="Genomic_DNA"/>
</dbReference>
<evidence type="ECO:0000313" key="5">
    <source>
        <dbReference type="EMBL" id="CAD5211588.1"/>
    </source>
</evidence>
<comment type="similarity">
    <text evidence="4">Belongs to the copper transporter (Ctr) (TC 1.A.56) family. SLC31A subfamily.</text>
</comment>
<keyword evidence="4" id="KW-0187">Copper transport</keyword>
<sequence length="172" mass="19315">MAHNHHQHMEMSEQGHGMHGMNMHSMAFHFGSEETILFDFWKTSSPLGNLGFLYNVKLNLICLILSCLIVCFGCMAFEALGWLRLHRKNVRALVESQVPLIGRRKIDIGLIADTLIHGVQLLLGYCAMLVFMTFNVWLCLAVVFGIISAHLGFRIFVPQLDAVPNSVSEPCC</sequence>
<evidence type="ECO:0000256" key="4">
    <source>
        <dbReference type="RuleBase" id="RU367022"/>
    </source>
</evidence>
<evidence type="ECO:0000313" key="6">
    <source>
        <dbReference type="Proteomes" id="UP000614601"/>
    </source>
</evidence>
<dbReference type="Pfam" id="PF04145">
    <property type="entry name" value="Ctr"/>
    <property type="match status" value="1"/>
</dbReference>